<feature type="compositionally biased region" description="Low complexity" evidence="1">
    <location>
        <begin position="1"/>
        <end position="26"/>
    </location>
</feature>
<feature type="region of interest" description="Disordered" evidence="1">
    <location>
        <begin position="1"/>
        <end position="58"/>
    </location>
</feature>
<dbReference type="eggNOG" id="ENOG5031ZRP">
    <property type="taxonomic scope" value="Bacteria"/>
</dbReference>
<dbReference type="STRING" id="1437608.GCA_000771645_01323"/>
<feature type="compositionally biased region" description="Basic and acidic residues" evidence="1">
    <location>
        <begin position="27"/>
        <end position="39"/>
    </location>
</feature>
<dbReference type="RefSeq" id="WP_033495432.1">
    <property type="nucleotide sequence ID" value="NZ_JDUU01000025.1"/>
</dbReference>
<evidence type="ECO:0000313" key="4">
    <source>
        <dbReference type="Proteomes" id="UP000029108"/>
    </source>
</evidence>
<name>A0A086ZXK3_9BIFI</name>
<keyword evidence="2" id="KW-1133">Transmembrane helix</keyword>
<feature type="compositionally biased region" description="Acidic residues" evidence="1">
    <location>
        <begin position="40"/>
        <end position="52"/>
    </location>
</feature>
<proteinExistence type="predicted"/>
<dbReference type="Proteomes" id="UP000029108">
    <property type="component" value="Unassembled WGS sequence"/>
</dbReference>
<organism evidence="3 4">
    <name type="scientific">Bifidobacterium biavatii DSM 23969</name>
    <dbReference type="NCBI Taxonomy" id="1437608"/>
    <lineage>
        <taxon>Bacteria</taxon>
        <taxon>Bacillati</taxon>
        <taxon>Actinomycetota</taxon>
        <taxon>Actinomycetes</taxon>
        <taxon>Bifidobacteriales</taxon>
        <taxon>Bifidobacteriaceae</taxon>
        <taxon>Bifidobacterium</taxon>
    </lineage>
</organism>
<comment type="caution">
    <text evidence="3">The sequence shown here is derived from an EMBL/GenBank/DDBJ whole genome shotgun (WGS) entry which is preliminary data.</text>
</comment>
<keyword evidence="2" id="KW-0812">Transmembrane</keyword>
<reference evidence="3 4" key="1">
    <citation type="submission" date="2014-03" db="EMBL/GenBank/DDBJ databases">
        <title>Genomics of Bifidobacteria.</title>
        <authorList>
            <person name="Ventura M."/>
            <person name="Milani C."/>
            <person name="Lugli G.A."/>
        </authorList>
    </citation>
    <scope>NUCLEOTIDE SEQUENCE [LARGE SCALE GENOMIC DNA]</scope>
    <source>
        <strain evidence="3 4">DSM 23969</strain>
    </source>
</reference>
<evidence type="ECO:0000313" key="3">
    <source>
        <dbReference type="EMBL" id="KFI51253.1"/>
    </source>
</evidence>
<evidence type="ECO:0000256" key="2">
    <source>
        <dbReference type="SAM" id="Phobius"/>
    </source>
</evidence>
<protein>
    <submittedName>
        <fullName evidence="3">Uncharacterized protein</fullName>
    </submittedName>
</protein>
<gene>
    <name evidence="3" type="ORF">BBIA_0818</name>
</gene>
<accession>A0A086ZXK3</accession>
<dbReference type="OrthoDB" id="3234791at2"/>
<feature type="transmembrane region" description="Helical" evidence="2">
    <location>
        <begin position="92"/>
        <end position="113"/>
    </location>
</feature>
<keyword evidence="4" id="KW-1185">Reference proteome</keyword>
<sequence length="114" mass="12460">MQAIKQANNQESKQSNNQESKQSNNQERSRTMNDNHNENEEPFDGTSEDSTLEDQMSAHIAAIAASGVAAEAEALANRQADMAAKERRETRLALLAAVTVIAGLMAYVITRIVK</sequence>
<keyword evidence="2" id="KW-0472">Membrane</keyword>
<dbReference type="EMBL" id="JGYN01000010">
    <property type="protein sequence ID" value="KFI51253.1"/>
    <property type="molecule type" value="Genomic_DNA"/>
</dbReference>
<dbReference type="AlphaFoldDB" id="A0A086ZXK3"/>
<evidence type="ECO:0000256" key="1">
    <source>
        <dbReference type="SAM" id="MobiDB-lite"/>
    </source>
</evidence>